<dbReference type="SUPFAM" id="SSF50156">
    <property type="entry name" value="PDZ domain-like"/>
    <property type="match status" value="1"/>
</dbReference>
<name>A0ABQ2GPA3_9DEIO</name>
<dbReference type="InterPro" id="IPR001478">
    <property type="entry name" value="PDZ"/>
</dbReference>
<evidence type="ECO:0000256" key="2">
    <source>
        <dbReference type="SAM" id="SignalP"/>
    </source>
</evidence>
<sequence length="431" mass="45655">MPTIRLFRVLPAALLLALSIAGASPASELFRAATEQVTREYYGWSTADLRVLSEKYGAMLRVKCAPEGEACSYATGREVLGDLFKEFGDAHTNVRDPEGAERLREVTQDLAVQRTGARVVRVEGGLLVVSVMPGSPAEEEGLRVFDLLTTVNGEAAGKRGSENAPVGPGEFIRLERAAQPIRVSVMRAATVPLNLILSTRRLQARDVPTLAWAGMDGKVAVISYPSFLSQDAAALFLTRVREAISGGARGLIVDLRYNGGGSLNECVAAASVFAPVEYRSQTRRGQAVATYRYTGLNGQSGRFLDRQIAPPGSAVWKGPSAILVGPNTASCAEVFTYYARRAGAVAVGEPTRGVGNSGVVFDALPDGGVVSVTVLRAFNEADQPLPDRITPDVLAPTDLRALTEQGRDLTLEAALGTLDPRSAGGPSGSER</sequence>
<proteinExistence type="predicted"/>
<reference evidence="5" key="1">
    <citation type="journal article" date="2019" name="Int. J. Syst. Evol. Microbiol.">
        <title>The Global Catalogue of Microorganisms (GCM) 10K type strain sequencing project: providing services to taxonomists for standard genome sequencing and annotation.</title>
        <authorList>
            <consortium name="The Broad Institute Genomics Platform"/>
            <consortium name="The Broad Institute Genome Sequencing Center for Infectious Disease"/>
            <person name="Wu L."/>
            <person name="Ma J."/>
        </authorList>
    </citation>
    <scope>NUCLEOTIDE SEQUENCE [LARGE SCALE GENOMIC DNA]</scope>
    <source>
        <strain evidence="5">JCM 15443</strain>
    </source>
</reference>
<evidence type="ECO:0000256" key="1">
    <source>
        <dbReference type="SAM" id="MobiDB-lite"/>
    </source>
</evidence>
<accession>A0ABQ2GPA3</accession>
<evidence type="ECO:0000259" key="3">
    <source>
        <dbReference type="PROSITE" id="PS50106"/>
    </source>
</evidence>
<keyword evidence="5" id="KW-1185">Reference proteome</keyword>
<organism evidence="4 5">
    <name type="scientific">Deinococcus aerophilus</name>
    <dbReference type="NCBI Taxonomy" id="522488"/>
    <lineage>
        <taxon>Bacteria</taxon>
        <taxon>Thermotogati</taxon>
        <taxon>Deinococcota</taxon>
        <taxon>Deinococci</taxon>
        <taxon>Deinococcales</taxon>
        <taxon>Deinococcaceae</taxon>
        <taxon>Deinococcus</taxon>
    </lineage>
</organism>
<feature type="domain" description="PDZ" evidence="3">
    <location>
        <begin position="116"/>
        <end position="201"/>
    </location>
</feature>
<dbReference type="RefSeq" id="WP_308424825.1">
    <property type="nucleotide sequence ID" value="NZ_BMOM01000007.1"/>
</dbReference>
<evidence type="ECO:0000313" key="4">
    <source>
        <dbReference type="EMBL" id="GGM06079.1"/>
    </source>
</evidence>
<dbReference type="PROSITE" id="PS50106">
    <property type="entry name" value="PDZ"/>
    <property type="match status" value="1"/>
</dbReference>
<dbReference type="Pfam" id="PF03572">
    <property type="entry name" value="Peptidase_S41"/>
    <property type="match status" value="1"/>
</dbReference>
<dbReference type="CDD" id="cd06567">
    <property type="entry name" value="Peptidase_S41"/>
    <property type="match status" value="1"/>
</dbReference>
<dbReference type="Gene3D" id="3.90.226.10">
    <property type="entry name" value="2-enoyl-CoA Hydratase, Chain A, domain 1"/>
    <property type="match status" value="1"/>
</dbReference>
<keyword evidence="2" id="KW-0732">Signal</keyword>
<dbReference type="Proteomes" id="UP000661918">
    <property type="component" value="Unassembled WGS sequence"/>
</dbReference>
<dbReference type="InterPro" id="IPR029045">
    <property type="entry name" value="ClpP/crotonase-like_dom_sf"/>
</dbReference>
<dbReference type="PANTHER" id="PTHR32060:SF30">
    <property type="entry name" value="CARBOXY-TERMINAL PROCESSING PROTEASE CTPA"/>
    <property type="match status" value="1"/>
</dbReference>
<dbReference type="EMBL" id="BMOM01000007">
    <property type="protein sequence ID" value="GGM06079.1"/>
    <property type="molecule type" value="Genomic_DNA"/>
</dbReference>
<protein>
    <submittedName>
        <fullName evidence="4">Peptidase S41</fullName>
    </submittedName>
</protein>
<dbReference type="PANTHER" id="PTHR32060">
    <property type="entry name" value="TAIL-SPECIFIC PROTEASE"/>
    <property type="match status" value="1"/>
</dbReference>
<gene>
    <name evidence="4" type="ORF">GCM10010841_13010</name>
</gene>
<feature type="region of interest" description="Disordered" evidence="1">
    <location>
        <begin position="412"/>
        <end position="431"/>
    </location>
</feature>
<evidence type="ECO:0000313" key="5">
    <source>
        <dbReference type="Proteomes" id="UP000661918"/>
    </source>
</evidence>
<dbReference type="SMART" id="SM00245">
    <property type="entry name" value="TSPc"/>
    <property type="match status" value="1"/>
</dbReference>
<dbReference type="InterPro" id="IPR036034">
    <property type="entry name" value="PDZ_sf"/>
</dbReference>
<dbReference type="InterPro" id="IPR005151">
    <property type="entry name" value="Tail-specific_protease"/>
</dbReference>
<comment type="caution">
    <text evidence="4">The sequence shown here is derived from an EMBL/GenBank/DDBJ whole genome shotgun (WGS) entry which is preliminary data.</text>
</comment>
<feature type="chain" id="PRO_5045394117" evidence="2">
    <location>
        <begin position="24"/>
        <end position="431"/>
    </location>
</feature>
<dbReference type="SUPFAM" id="SSF52096">
    <property type="entry name" value="ClpP/crotonase"/>
    <property type="match status" value="1"/>
</dbReference>
<feature type="signal peptide" evidence="2">
    <location>
        <begin position="1"/>
        <end position="23"/>
    </location>
</feature>
<dbReference type="Gene3D" id="2.30.42.10">
    <property type="match status" value="1"/>
</dbReference>